<feature type="compositionally biased region" description="Pro residues" evidence="1">
    <location>
        <begin position="66"/>
        <end position="76"/>
    </location>
</feature>
<evidence type="ECO:0000313" key="2">
    <source>
        <dbReference type="EMBL" id="GAA4055571.1"/>
    </source>
</evidence>
<sequence>MGSAAQRHCDQEHHQGGGRAVGAITIDALSLNRFEAPGWASMTARAQLADRFGTKPPASRCWSPPARAPSMPPAAK</sequence>
<reference evidence="3" key="1">
    <citation type="journal article" date="2019" name="Int. J. Syst. Evol. Microbiol.">
        <title>The Global Catalogue of Microorganisms (GCM) 10K type strain sequencing project: providing services to taxonomists for standard genome sequencing and annotation.</title>
        <authorList>
            <consortium name="The Broad Institute Genomics Platform"/>
            <consortium name="The Broad Institute Genome Sequencing Center for Infectious Disease"/>
            <person name="Wu L."/>
            <person name="Ma J."/>
        </authorList>
    </citation>
    <scope>NUCLEOTIDE SEQUENCE [LARGE SCALE GENOMIC DNA]</scope>
    <source>
        <strain evidence="3">JCM 16702</strain>
    </source>
</reference>
<feature type="region of interest" description="Disordered" evidence="1">
    <location>
        <begin position="54"/>
        <end position="76"/>
    </location>
</feature>
<accession>A0ABP7UYH3</accession>
<proteinExistence type="predicted"/>
<dbReference type="RefSeq" id="WP_344939629.1">
    <property type="nucleotide sequence ID" value="NZ_BAAAZG010000001.1"/>
</dbReference>
<evidence type="ECO:0000256" key="1">
    <source>
        <dbReference type="SAM" id="MobiDB-lite"/>
    </source>
</evidence>
<keyword evidence="3" id="KW-1185">Reference proteome</keyword>
<protein>
    <submittedName>
        <fullName evidence="2">Uncharacterized protein</fullName>
    </submittedName>
</protein>
<gene>
    <name evidence="2" type="ORF">GCM10022214_03590</name>
</gene>
<comment type="caution">
    <text evidence="2">The sequence shown here is derived from an EMBL/GenBank/DDBJ whole genome shotgun (WGS) entry which is preliminary data.</text>
</comment>
<name>A0ABP7UYH3_9ACTN</name>
<dbReference type="Proteomes" id="UP001500683">
    <property type="component" value="Unassembled WGS sequence"/>
</dbReference>
<dbReference type="EMBL" id="BAAAZG010000001">
    <property type="protein sequence ID" value="GAA4055571.1"/>
    <property type="molecule type" value="Genomic_DNA"/>
</dbReference>
<organism evidence="2 3">
    <name type="scientific">Actinomadura miaoliensis</name>
    <dbReference type="NCBI Taxonomy" id="430685"/>
    <lineage>
        <taxon>Bacteria</taxon>
        <taxon>Bacillati</taxon>
        <taxon>Actinomycetota</taxon>
        <taxon>Actinomycetes</taxon>
        <taxon>Streptosporangiales</taxon>
        <taxon>Thermomonosporaceae</taxon>
        <taxon>Actinomadura</taxon>
    </lineage>
</organism>
<evidence type="ECO:0000313" key="3">
    <source>
        <dbReference type="Proteomes" id="UP001500683"/>
    </source>
</evidence>